<evidence type="ECO:0000259" key="5">
    <source>
        <dbReference type="PROSITE" id="PS51072"/>
    </source>
</evidence>
<dbReference type="InterPro" id="IPR050431">
    <property type="entry name" value="Adaptor_comp_med_subunit"/>
</dbReference>
<dbReference type="PROSITE" id="PS51072">
    <property type="entry name" value="MHD"/>
    <property type="match status" value="1"/>
</dbReference>
<protein>
    <recommendedName>
        <fullName evidence="5">MHD domain-containing protein</fullName>
    </recommendedName>
</protein>
<reference evidence="6" key="1">
    <citation type="submission" date="2021-01" db="EMBL/GenBank/DDBJ databases">
        <authorList>
            <person name="Corre E."/>
            <person name="Pelletier E."/>
            <person name="Niang G."/>
            <person name="Scheremetjew M."/>
            <person name="Finn R."/>
            <person name="Kale V."/>
            <person name="Holt S."/>
            <person name="Cochrane G."/>
            <person name="Meng A."/>
            <person name="Brown T."/>
            <person name="Cohen L."/>
        </authorList>
    </citation>
    <scope>NUCLEOTIDE SEQUENCE</scope>
    <source>
        <strain evidence="6">CCMP441</strain>
    </source>
</reference>
<gene>
    <name evidence="6" type="ORF">HAND1043_LOCUS24106</name>
</gene>
<keyword evidence="4" id="KW-0472">Membrane</keyword>
<dbReference type="Gene3D" id="2.60.40.1170">
    <property type="entry name" value="Mu homology domain, subdomain B"/>
    <property type="match status" value="2"/>
</dbReference>
<dbReference type="PRINTS" id="PR00314">
    <property type="entry name" value="CLATHRINADPT"/>
</dbReference>
<dbReference type="SUPFAM" id="SSF49447">
    <property type="entry name" value="Second domain of Mu2 adaptin subunit (ap50) of ap2 adaptor"/>
    <property type="match status" value="1"/>
</dbReference>
<feature type="domain" description="MHD" evidence="5">
    <location>
        <begin position="18"/>
        <end position="296"/>
    </location>
</feature>
<evidence type="ECO:0000313" key="6">
    <source>
        <dbReference type="EMBL" id="CAD8757592.1"/>
    </source>
</evidence>
<dbReference type="Pfam" id="PF00928">
    <property type="entry name" value="Adap_comp_sub"/>
    <property type="match status" value="1"/>
</dbReference>
<dbReference type="GO" id="GO:0006886">
    <property type="term" value="P:intracellular protein transport"/>
    <property type="evidence" value="ECO:0007669"/>
    <property type="project" value="InterPro"/>
</dbReference>
<evidence type="ECO:0000256" key="3">
    <source>
        <dbReference type="ARBA" id="ARBA00022927"/>
    </source>
</evidence>
<dbReference type="PANTHER" id="PTHR10529">
    <property type="entry name" value="AP COMPLEX SUBUNIT MU"/>
    <property type="match status" value="1"/>
</dbReference>
<dbReference type="EMBL" id="HBFK01039698">
    <property type="protein sequence ID" value="CAD8757592.1"/>
    <property type="molecule type" value="Transcribed_RNA"/>
</dbReference>
<sequence>MTSAAANKPIQVSGDKKDNTIFVDVIERLTVVLDSRGSMTHSYINGCITLKSFMTGSSEMRLGLSDGVSVTSLGISGKGASAVNTLVMEDMNLHECVRWDENKKEAVFTFFAPDGEFNLLSYRIKSPFRAPISVVPFLETKPRANSLDYVLRVRGEFPADKTAAHVSLVFALPHWANSVAVETASATAAAQGGDKGAVPVAGKAQFDRKTQVVHWQIAKIQGGTEVIVRCKIVLASNMDATACSLEDFGVVRVNFELPMHLLSGVSIKFLDFLYASGKTPNKWIRYVTQANSYVARWS</sequence>
<proteinExistence type="predicted"/>
<dbReference type="AlphaFoldDB" id="A0A7S0UEJ2"/>
<evidence type="ECO:0000256" key="2">
    <source>
        <dbReference type="ARBA" id="ARBA00022448"/>
    </source>
</evidence>
<dbReference type="InterPro" id="IPR036168">
    <property type="entry name" value="AP2_Mu_C_sf"/>
</dbReference>
<dbReference type="GO" id="GO:0030131">
    <property type="term" value="C:clathrin adaptor complex"/>
    <property type="evidence" value="ECO:0007669"/>
    <property type="project" value="InterPro"/>
</dbReference>
<comment type="subcellular location">
    <subcellularLocation>
        <location evidence="1">Endomembrane system</location>
    </subcellularLocation>
</comment>
<keyword evidence="2" id="KW-0813">Transport</keyword>
<dbReference type="InterPro" id="IPR001392">
    <property type="entry name" value="Clathrin_mu"/>
</dbReference>
<evidence type="ECO:0000256" key="4">
    <source>
        <dbReference type="ARBA" id="ARBA00023136"/>
    </source>
</evidence>
<dbReference type="InterPro" id="IPR028565">
    <property type="entry name" value="MHD"/>
</dbReference>
<dbReference type="GO" id="GO:0012505">
    <property type="term" value="C:endomembrane system"/>
    <property type="evidence" value="ECO:0007669"/>
    <property type="project" value="UniProtKB-SubCell"/>
</dbReference>
<organism evidence="6">
    <name type="scientific">Hemiselmis andersenii</name>
    <name type="common">Cryptophyte alga</name>
    <dbReference type="NCBI Taxonomy" id="464988"/>
    <lineage>
        <taxon>Eukaryota</taxon>
        <taxon>Cryptophyceae</taxon>
        <taxon>Cryptomonadales</taxon>
        <taxon>Hemiselmidaceae</taxon>
        <taxon>Hemiselmis</taxon>
    </lineage>
</organism>
<dbReference type="GO" id="GO:0016192">
    <property type="term" value="P:vesicle-mediated transport"/>
    <property type="evidence" value="ECO:0007669"/>
    <property type="project" value="InterPro"/>
</dbReference>
<name>A0A7S0UEJ2_HEMAN</name>
<keyword evidence="3" id="KW-0653">Protein transport</keyword>
<evidence type="ECO:0000256" key="1">
    <source>
        <dbReference type="ARBA" id="ARBA00004308"/>
    </source>
</evidence>
<accession>A0A7S0UEJ2</accession>